<keyword evidence="1" id="KW-0863">Zinc-finger</keyword>
<dbReference type="OrthoDB" id="6162840at2759"/>
<evidence type="ECO:0000313" key="4">
    <source>
        <dbReference type="EMBL" id="CAG2191091.1"/>
    </source>
</evidence>
<reference evidence="4" key="1">
    <citation type="submission" date="2021-03" db="EMBL/GenBank/DDBJ databases">
        <authorList>
            <person name="Bekaert M."/>
        </authorList>
    </citation>
    <scope>NUCLEOTIDE SEQUENCE</scope>
</reference>
<accession>A0A8S3Q6F5</accession>
<keyword evidence="5" id="KW-1185">Reference proteome</keyword>
<feature type="compositionally biased region" description="Basic and acidic residues" evidence="2">
    <location>
        <begin position="222"/>
        <end position="246"/>
    </location>
</feature>
<name>A0A8S3Q6F5_MYTED</name>
<dbReference type="Proteomes" id="UP000683360">
    <property type="component" value="Unassembled WGS sequence"/>
</dbReference>
<organism evidence="4 5">
    <name type="scientific">Mytilus edulis</name>
    <name type="common">Blue mussel</name>
    <dbReference type="NCBI Taxonomy" id="6550"/>
    <lineage>
        <taxon>Eukaryota</taxon>
        <taxon>Metazoa</taxon>
        <taxon>Spiralia</taxon>
        <taxon>Lophotrochozoa</taxon>
        <taxon>Mollusca</taxon>
        <taxon>Bivalvia</taxon>
        <taxon>Autobranchia</taxon>
        <taxon>Pteriomorphia</taxon>
        <taxon>Mytilida</taxon>
        <taxon>Mytiloidea</taxon>
        <taxon>Mytilidae</taxon>
        <taxon>Mytilinae</taxon>
        <taxon>Mytilus</taxon>
    </lineage>
</organism>
<evidence type="ECO:0000259" key="3">
    <source>
        <dbReference type="PROSITE" id="PS50119"/>
    </source>
</evidence>
<proteinExistence type="predicted"/>
<protein>
    <recommendedName>
        <fullName evidence="3">B box-type domain-containing protein</fullName>
    </recommendedName>
</protein>
<keyword evidence="1" id="KW-0479">Metal-binding</keyword>
<dbReference type="GO" id="GO:0008270">
    <property type="term" value="F:zinc ion binding"/>
    <property type="evidence" value="ECO:0007669"/>
    <property type="project" value="UniProtKB-KW"/>
</dbReference>
<sequence length="672" mass="77225">MENSEISKIDGKENEIDSLNQSLKEENSEDQIGVHMSQNITVTNDGEPASADIRKNMNVTRNKDQNSSDMKIAINATDGEEQTSADMRKPIVNDEETGKDLKSHEAAIEINDRVRSTNEDDCKGSSIISLEENSLNELSNTASEKEQCTSLAIGVHIRNENVLNTTPDKPWQEKTVDIATSISPLRGGFNFACESQAGRKKIKPFYRKQRSSKIDTTSLQSKHNDENCNTDHPDIIGQSNKKDSDSVKNNNETTQPLTNIWSINAASRSLPVSMSAHVVQNMELFSFFVNSSPHLSKMSKWEEKDEESVKDFSLCRPKCISTLNSIKNRKRRCNRKTINKFESQQHAPSLRVVNSVVYCTPHGDVVKYWCHTCGILKCEKCVNVVYSRTCINHSVQTVDEYVLNKKKDQGHRTQMKSSICLRTIDQAMRVLQLNEQQTEFQTLIQKDLIRQEFISFHHLLYDEERILMESIDECLEKYKMQTRMTEQECGTVLEEEAKLMSYHLSVLAKDDPFGMNLNIIENSIQKDWSKIQENVKGVINSIQHMPTDIKNKLSLRQQKMDTMKQLSNARDPFELCPLNFTLYFDGSIMEYPIKVSDLFICKNLKHTFPKAKLHIEVFCGRMVIHEESLNMYDYIFNFDGRPRLSEWRRYLIKARLSDTTTCRNILLITGHR</sequence>
<dbReference type="AlphaFoldDB" id="A0A8S3Q6F5"/>
<dbReference type="EMBL" id="CAJPWZ010000352">
    <property type="protein sequence ID" value="CAG2191091.1"/>
    <property type="molecule type" value="Genomic_DNA"/>
</dbReference>
<dbReference type="PROSITE" id="PS50119">
    <property type="entry name" value="ZF_BBOX"/>
    <property type="match status" value="1"/>
</dbReference>
<feature type="domain" description="B box-type" evidence="3">
    <location>
        <begin position="354"/>
        <end position="398"/>
    </location>
</feature>
<feature type="region of interest" description="Disordered" evidence="2">
    <location>
        <begin position="205"/>
        <end position="253"/>
    </location>
</feature>
<evidence type="ECO:0000256" key="1">
    <source>
        <dbReference type="PROSITE-ProRule" id="PRU00024"/>
    </source>
</evidence>
<dbReference type="SUPFAM" id="SSF57845">
    <property type="entry name" value="B-box zinc-binding domain"/>
    <property type="match status" value="1"/>
</dbReference>
<dbReference type="InterPro" id="IPR000315">
    <property type="entry name" value="Znf_B-box"/>
</dbReference>
<gene>
    <name evidence="4" type="ORF">MEDL_6335</name>
</gene>
<keyword evidence="1" id="KW-0862">Zinc</keyword>
<evidence type="ECO:0000313" key="5">
    <source>
        <dbReference type="Proteomes" id="UP000683360"/>
    </source>
</evidence>
<comment type="caution">
    <text evidence="4">The sequence shown here is derived from an EMBL/GenBank/DDBJ whole genome shotgun (WGS) entry which is preliminary data.</text>
</comment>
<evidence type="ECO:0000256" key="2">
    <source>
        <dbReference type="SAM" id="MobiDB-lite"/>
    </source>
</evidence>